<evidence type="ECO:0000313" key="12">
    <source>
        <dbReference type="Proteomes" id="UP000197019"/>
    </source>
</evidence>
<dbReference type="Gene3D" id="1.10.390.10">
    <property type="entry name" value="Neutral Protease Domain 2"/>
    <property type="match status" value="1"/>
</dbReference>
<keyword evidence="8" id="KW-0964">Secreted</keyword>
<dbReference type="Proteomes" id="UP000197019">
    <property type="component" value="Chromosome"/>
</dbReference>
<feature type="domain" description="Peptidase M4 C-terminal" evidence="10">
    <location>
        <begin position="172"/>
        <end position="330"/>
    </location>
</feature>
<evidence type="ECO:0000256" key="6">
    <source>
        <dbReference type="ARBA" id="ARBA00023049"/>
    </source>
</evidence>
<keyword evidence="6 8" id="KW-0482">Metalloprotease</keyword>
<dbReference type="Gene3D" id="3.10.170.10">
    <property type="match status" value="1"/>
</dbReference>
<dbReference type="EC" id="3.4.24.-" evidence="8"/>
<dbReference type="AlphaFoldDB" id="A0A1Z4C4C1"/>
<dbReference type="InterPro" id="IPR052759">
    <property type="entry name" value="Metalloprotease_M4"/>
</dbReference>
<sequence length="332" mass="36031">MTHACQQHLCTCFIIPTKILLHFQDQKSALLSERLRGNRDVSAQAFFGGITTGAKRRTIYDAGHTSTLPGSLVRGEDGQPSADATVNAAFDGSGITYDFYQQVLQRNSIDGKGLRLDSTVHFGDLFNNAFWNGSQMVYGDGDGTTFVGFVQALDVVAHELTHGVTQNSVPGGLVYKDQSGALNESISDVFGSVVKQWHKQQDVSQADWLIGDGIMGAESGKALRSMQDPGNRDLTWVGDDQPKTMDGYEEGGDVHTNSGIPNYAFYLAAMNLGGNSWDKAAKIWYQALPLLHPNASFKEAAKATVHAVNLLGYKKVDRDAVTAAWRAVKVLK</sequence>
<evidence type="ECO:0000256" key="4">
    <source>
        <dbReference type="ARBA" id="ARBA00022801"/>
    </source>
</evidence>
<dbReference type="RefSeq" id="WP_088621260.1">
    <property type="nucleotide sequence ID" value="NZ_CP022129.1"/>
</dbReference>
<dbReference type="SUPFAM" id="SSF55486">
    <property type="entry name" value="Metalloproteases ('zincins'), catalytic domain"/>
    <property type="match status" value="1"/>
</dbReference>
<evidence type="ECO:0000256" key="3">
    <source>
        <dbReference type="ARBA" id="ARBA00022723"/>
    </source>
</evidence>
<dbReference type="PANTHER" id="PTHR43579">
    <property type="match status" value="1"/>
</dbReference>
<dbReference type="PANTHER" id="PTHR43579:SF1">
    <property type="entry name" value="NEUTRAL METALLOPROTEINASE"/>
    <property type="match status" value="1"/>
</dbReference>
<dbReference type="InterPro" id="IPR001570">
    <property type="entry name" value="Peptidase_M4_C_domain"/>
</dbReference>
<dbReference type="InterPro" id="IPR027268">
    <property type="entry name" value="Peptidase_M4/M1_CTD_sf"/>
</dbReference>
<keyword evidence="12" id="KW-1185">Reference proteome</keyword>
<evidence type="ECO:0000256" key="8">
    <source>
        <dbReference type="RuleBase" id="RU366073"/>
    </source>
</evidence>
<evidence type="ECO:0000313" key="11">
    <source>
        <dbReference type="EMBL" id="ASF48391.1"/>
    </source>
</evidence>
<accession>A0A1Z4C4C1</accession>
<dbReference type="InterPro" id="IPR023612">
    <property type="entry name" value="Peptidase_M4"/>
</dbReference>
<reference evidence="11 12" key="1">
    <citation type="submission" date="2017-06" db="EMBL/GenBank/DDBJ databases">
        <title>Genome Sequencing of the methanotroph Methylovulum psychrotolerants str. HV10-M2 isolated from a high-altitude environment.</title>
        <authorList>
            <person name="Mateos-Rivera A."/>
        </authorList>
    </citation>
    <scope>NUCLEOTIDE SEQUENCE [LARGE SCALE GENOMIC DNA]</scope>
    <source>
        <strain evidence="11 12">HV10_M2</strain>
    </source>
</reference>
<evidence type="ECO:0000259" key="9">
    <source>
        <dbReference type="Pfam" id="PF01447"/>
    </source>
</evidence>
<protein>
    <recommendedName>
        <fullName evidence="8">Neutral metalloproteinase</fullName>
        <ecNumber evidence="8">3.4.24.-</ecNumber>
    </recommendedName>
</protein>
<dbReference type="GO" id="GO:0004222">
    <property type="term" value="F:metalloendopeptidase activity"/>
    <property type="evidence" value="ECO:0007669"/>
    <property type="project" value="UniProtKB-UniRule"/>
</dbReference>
<dbReference type="OrthoDB" id="5378341at2"/>
<comment type="cofactor">
    <cofactor evidence="8">
        <name>Zn(2+)</name>
        <dbReference type="ChEBI" id="CHEBI:29105"/>
    </cofactor>
</comment>
<comment type="subcellular location">
    <subcellularLocation>
        <location evidence="8">Secreted</location>
    </subcellularLocation>
</comment>
<dbReference type="Pfam" id="PF01447">
    <property type="entry name" value="Peptidase_M4"/>
    <property type="match status" value="1"/>
</dbReference>
<keyword evidence="4 8" id="KW-0378">Hydrolase</keyword>
<dbReference type="PRINTS" id="PR00730">
    <property type="entry name" value="THERMOLYSIN"/>
</dbReference>
<keyword evidence="2 8" id="KW-0645">Protease</keyword>
<evidence type="ECO:0000256" key="1">
    <source>
        <dbReference type="ARBA" id="ARBA00009388"/>
    </source>
</evidence>
<dbReference type="GO" id="GO:0046872">
    <property type="term" value="F:metal ion binding"/>
    <property type="evidence" value="ECO:0007669"/>
    <property type="project" value="UniProtKB-UniRule"/>
</dbReference>
<dbReference type="GO" id="GO:0006508">
    <property type="term" value="P:proteolysis"/>
    <property type="evidence" value="ECO:0007669"/>
    <property type="project" value="UniProtKB-KW"/>
</dbReference>
<dbReference type="InterPro" id="IPR013856">
    <property type="entry name" value="Peptidase_M4_domain"/>
</dbReference>
<dbReference type="GO" id="GO:0005576">
    <property type="term" value="C:extracellular region"/>
    <property type="evidence" value="ECO:0007669"/>
    <property type="project" value="UniProtKB-SubCell"/>
</dbReference>
<organism evidence="11 12">
    <name type="scientific">Methylovulum psychrotolerans</name>
    <dbReference type="NCBI Taxonomy" id="1704499"/>
    <lineage>
        <taxon>Bacteria</taxon>
        <taxon>Pseudomonadati</taxon>
        <taxon>Pseudomonadota</taxon>
        <taxon>Gammaproteobacteria</taxon>
        <taxon>Methylococcales</taxon>
        <taxon>Methylococcaceae</taxon>
        <taxon>Methylovulum</taxon>
    </lineage>
</organism>
<evidence type="ECO:0000256" key="5">
    <source>
        <dbReference type="ARBA" id="ARBA00022833"/>
    </source>
</evidence>
<comment type="function">
    <text evidence="8">Extracellular zinc metalloprotease.</text>
</comment>
<keyword evidence="3" id="KW-0479">Metal-binding</keyword>
<feature type="active site" description="Proton donor" evidence="7">
    <location>
        <position position="255"/>
    </location>
</feature>
<evidence type="ECO:0000259" key="10">
    <source>
        <dbReference type="Pfam" id="PF02868"/>
    </source>
</evidence>
<dbReference type="EMBL" id="CP022129">
    <property type="protein sequence ID" value="ASF48391.1"/>
    <property type="molecule type" value="Genomic_DNA"/>
</dbReference>
<evidence type="ECO:0000256" key="7">
    <source>
        <dbReference type="PIRSR" id="PIRSR623612-1"/>
    </source>
</evidence>
<dbReference type="CDD" id="cd09597">
    <property type="entry name" value="M4_TLP"/>
    <property type="match status" value="1"/>
</dbReference>
<dbReference type="KEGG" id="mpsy:CEK71_21300"/>
<keyword evidence="5 8" id="KW-0862">Zinc</keyword>
<evidence type="ECO:0000256" key="2">
    <source>
        <dbReference type="ARBA" id="ARBA00022670"/>
    </source>
</evidence>
<dbReference type="Pfam" id="PF02868">
    <property type="entry name" value="Peptidase_M4_C"/>
    <property type="match status" value="1"/>
</dbReference>
<proteinExistence type="inferred from homology"/>
<name>A0A1Z4C4C1_9GAMM</name>
<comment type="similarity">
    <text evidence="1 8">Belongs to the peptidase M4 family.</text>
</comment>
<feature type="active site" evidence="7">
    <location>
        <position position="159"/>
    </location>
</feature>
<gene>
    <name evidence="11" type="ORF">CEK71_21300</name>
</gene>
<feature type="domain" description="Peptidase M4" evidence="9">
    <location>
        <begin position="57"/>
        <end position="166"/>
    </location>
</feature>